<reference evidence="2 3" key="1">
    <citation type="journal article" date="2022" name="bioRxiv">
        <title>Genomics of Preaxostyla Flagellates Illuminates Evolutionary Transitions and the Path Towards Mitochondrial Loss.</title>
        <authorList>
            <person name="Novak L.V.F."/>
            <person name="Treitli S.C."/>
            <person name="Pyrih J."/>
            <person name="Halakuc P."/>
            <person name="Pipaliya S.V."/>
            <person name="Vacek V."/>
            <person name="Brzon O."/>
            <person name="Soukal P."/>
            <person name="Eme L."/>
            <person name="Dacks J.B."/>
            <person name="Karnkowska A."/>
            <person name="Elias M."/>
            <person name="Hampl V."/>
        </authorList>
    </citation>
    <scope>NUCLEOTIDE SEQUENCE [LARGE SCALE GENOMIC DNA]</scope>
    <source>
        <strain evidence="2">NAU3</strain>
        <tissue evidence="2">Gut</tissue>
    </source>
</reference>
<feature type="compositionally biased region" description="Polar residues" evidence="1">
    <location>
        <begin position="38"/>
        <end position="47"/>
    </location>
</feature>
<sequence>MTVAINSSSPTLKSLRRQVPTLDTRNTAVYSHFEQQSSFTNSRTANLSEPLPIPQKRAYTSRQVTPLPSVPGSESDMLFTERTDTFVRKRHTQSPKTTKQRLYPLYTNSDGLSAGSFGPFSTRGPNNVSDQNSSRLLRGPLLDSSFGVSIPSSRTADQEFSKTFPPPAPQSERRHGQLYSCRQHYGIKKEAPKQFTVRIEKGANTKLEELVVVSQRGLPNAAEQTSTISKNENAENQTSTNTQKLPDDHVTAESTEPTISITHVEWKEKFGAKGDNSDVRKKQTTILRCLAMSEHDATHTVRRLHEQVEEESRINPPPPKQADFSDRQETGESYKHPFAAEEQRPLPTKRKNLWWMTRGTPRDGMKGNEAEERMGEEEVREDVVDGMG</sequence>
<keyword evidence="3" id="KW-1185">Reference proteome</keyword>
<feature type="compositionally biased region" description="Basic and acidic residues" evidence="1">
    <location>
        <begin position="303"/>
        <end position="313"/>
    </location>
</feature>
<evidence type="ECO:0000313" key="3">
    <source>
        <dbReference type="Proteomes" id="UP001281761"/>
    </source>
</evidence>
<feature type="compositionally biased region" description="Basic and acidic residues" evidence="1">
    <location>
        <begin position="323"/>
        <end position="344"/>
    </location>
</feature>
<accession>A0ABQ9YGM7</accession>
<protein>
    <submittedName>
        <fullName evidence="2">Uncharacterized protein</fullName>
    </submittedName>
</protein>
<feature type="region of interest" description="Disordered" evidence="1">
    <location>
        <begin position="114"/>
        <end position="176"/>
    </location>
</feature>
<gene>
    <name evidence="2" type="ORF">BLNAU_1918</name>
</gene>
<evidence type="ECO:0000256" key="1">
    <source>
        <dbReference type="SAM" id="MobiDB-lite"/>
    </source>
</evidence>
<feature type="compositionally biased region" description="Polar residues" evidence="1">
    <location>
        <begin position="222"/>
        <end position="244"/>
    </location>
</feature>
<feature type="compositionally biased region" description="Polar residues" evidence="1">
    <location>
        <begin position="146"/>
        <end position="155"/>
    </location>
</feature>
<feature type="region of interest" description="Disordered" evidence="1">
    <location>
        <begin position="38"/>
        <end position="76"/>
    </location>
</feature>
<feature type="region of interest" description="Disordered" evidence="1">
    <location>
        <begin position="303"/>
        <end position="388"/>
    </location>
</feature>
<comment type="caution">
    <text evidence="2">The sequence shown here is derived from an EMBL/GenBank/DDBJ whole genome shotgun (WGS) entry which is preliminary data.</text>
</comment>
<feature type="compositionally biased region" description="Basic and acidic residues" evidence="1">
    <location>
        <begin position="360"/>
        <end position="388"/>
    </location>
</feature>
<organism evidence="2 3">
    <name type="scientific">Blattamonas nauphoetae</name>
    <dbReference type="NCBI Taxonomy" id="2049346"/>
    <lineage>
        <taxon>Eukaryota</taxon>
        <taxon>Metamonada</taxon>
        <taxon>Preaxostyla</taxon>
        <taxon>Oxymonadida</taxon>
        <taxon>Blattamonas</taxon>
    </lineage>
</organism>
<dbReference type="Proteomes" id="UP001281761">
    <property type="component" value="Unassembled WGS sequence"/>
</dbReference>
<feature type="region of interest" description="Disordered" evidence="1">
    <location>
        <begin position="219"/>
        <end position="260"/>
    </location>
</feature>
<evidence type="ECO:0000313" key="2">
    <source>
        <dbReference type="EMBL" id="KAK2962895.1"/>
    </source>
</evidence>
<dbReference type="EMBL" id="JARBJD010000008">
    <property type="protein sequence ID" value="KAK2962895.1"/>
    <property type="molecule type" value="Genomic_DNA"/>
</dbReference>
<proteinExistence type="predicted"/>
<feature type="compositionally biased region" description="Polar residues" evidence="1">
    <location>
        <begin position="123"/>
        <end position="135"/>
    </location>
</feature>
<name>A0ABQ9YGM7_9EUKA</name>